<reference evidence="1" key="1">
    <citation type="journal article" date="2014" name="Genome Biol. Evol.">
        <title>Pangenome evidence for extensive interdomain horizontal transfer affecting lineage core and shell genes in uncultured planktonic thaumarchaeota and euryarchaeota.</title>
        <authorList>
            <person name="Deschamps P."/>
            <person name="Zivanovic Y."/>
            <person name="Moreira D."/>
            <person name="Rodriguez-Valera F."/>
            <person name="Lopez-Garcia P."/>
        </authorList>
    </citation>
    <scope>NUCLEOTIDE SEQUENCE</scope>
</reference>
<proteinExistence type="predicted"/>
<evidence type="ECO:0008006" key="2">
    <source>
        <dbReference type="Google" id="ProtNLM"/>
    </source>
</evidence>
<sequence>MTIQARNLRLTDLPVLAFHSHRFYPNQAMTLDRAFVFGATNLKLRRLTQTTIWPNHGSQTWISRDGSSLLGLISLRRRTEKTAWEIDTLISTTKNDVFLLDLLDRAVATAAVDGAHRLFVRLAEGSPAIEIVQSQGFIPIVSETIYEIPTPPKLPSWISNLQTIHYQNPLTDQELFQLYCQVTPRETRWQTALSPSEWRGAQESLGSRGKEYFVASEKTKQAGSGGKSANTGLIRIATHKKTSAITVLVPPQENIVNTTINTALSIAITMKSQRTHLVVPDYDSIIHRIVSKIEMRSIGKSIMLVRPIAQRVRRLELAEKSVEKGIHSAVR</sequence>
<dbReference type="AlphaFoldDB" id="A0A075FUY5"/>
<protein>
    <recommendedName>
        <fullName evidence="2">N-acetyltransferase domain-containing protein</fullName>
    </recommendedName>
</protein>
<organism evidence="1">
    <name type="scientific">uncultured marine group II/III euryarchaeote AD1000_66_E09</name>
    <dbReference type="NCBI Taxonomy" id="1457798"/>
    <lineage>
        <taxon>Archaea</taxon>
        <taxon>Methanobacteriati</taxon>
        <taxon>Methanobacteriota</taxon>
        <taxon>environmental samples</taxon>
    </lineage>
</organism>
<dbReference type="EMBL" id="KF900453">
    <property type="protein sequence ID" value="AIE95460.1"/>
    <property type="molecule type" value="Genomic_DNA"/>
</dbReference>
<evidence type="ECO:0000313" key="1">
    <source>
        <dbReference type="EMBL" id="AIE95460.1"/>
    </source>
</evidence>
<accession>A0A075FUY5</accession>
<name>A0A075FUY5_9EURY</name>